<keyword evidence="5 7" id="KW-0694">RNA-binding</keyword>
<feature type="domain" description="Helicase C-terminal" evidence="10">
    <location>
        <begin position="447"/>
        <end position="630"/>
    </location>
</feature>
<sequence>MRELGNVDIEDQKESAYIFRLGAFVAVRDISQQTSPPTIRGAYSLMEGTAKDKTKAKQRYLKRKKERRKHSTKKTEPGRQEEDEDEEEDEPPAKRQRLSEEPTPAALPTFPLPALPNPPSKSTLALQGLDKALADAELILPSTSLPTADSDVLSDIALAIPASPQPVTQSPLSALSSPQDVCVSAPTGSGKTLAYVVPIVEILSSRIVTRLRALIVLPTRDLVLQVRETLKLSIGTATGQHSFSHEQAQLVGDRSSSLLGGSSKIDILICTPGRLIDHLKETPNFSLQHLRFLVVDEADRLLAQTFQDWLSQVLAATRPPKQLPNHTLKDLLSSLSLSSTDNPPQNISLSTSPDTLSPSFLHLLPYPSIPSFITEHKQSSCQKLLFSATLTSDPGKIAALELRNPKYFIVQGGSSADTEGGGGEGEGEGERAHLLDVVTEKFAMPDTLKEHMVICTTYQKPLVFFHLVLSRNIVDALVFTKSAESTSRLVKLLEFFQDAYLRLAREDRSRSGETKMKYITVRAYSSDLPSAERKSILEKFKAKEIQILVCSDLISRGIDISHVSHVVSYDSPVDMRKYVHRVGRTARAGREGDAWTLIEEQEARHFKMMMKEANHLSQVKRLRIRERDLDPLVSCYEVCTASLFIVDPPNSFIYDVFLVPPHHKLPLLPSSLFSYADGAVKPKRSIYTVITSCSCIRA</sequence>
<dbReference type="SMART" id="SM00487">
    <property type="entry name" value="DEXDc"/>
    <property type="match status" value="1"/>
</dbReference>
<comment type="similarity">
    <text evidence="6">Belongs to the DEAD box helicase family.</text>
</comment>
<protein>
    <recommendedName>
        <fullName evidence="7">ATP-dependent RNA helicase</fullName>
        <ecNumber evidence="7">3.6.4.13</ecNumber>
    </recommendedName>
</protein>
<evidence type="ECO:0000256" key="3">
    <source>
        <dbReference type="ARBA" id="ARBA00022806"/>
    </source>
</evidence>
<dbReference type="Pfam" id="PF00271">
    <property type="entry name" value="Helicase_C"/>
    <property type="match status" value="1"/>
</dbReference>
<dbReference type="SUPFAM" id="SSF52540">
    <property type="entry name" value="P-loop containing nucleoside triphosphate hydrolases"/>
    <property type="match status" value="1"/>
</dbReference>
<evidence type="ECO:0000259" key="9">
    <source>
        <dbReference type="PROSITE" id="PS51192"/>
    </source>
</evidence>
<accession>A0A8H5CP22</accession>
<dbReference type="GO" id="GO:0016787">
    <property type="term" value="F:hydrolase activity"/>
    <property type="evidence" value="ECO:0007669"/>
    <property type="project" value="UniProtKB-KW"/>
</dbReference>
<feature type="compositionally biased region" description="Acidic residues" evidence="8">
    <location>
        <begin position="81"/>
        <end position="90"/>
    </location>
</feature>
<dbReference type="CDD" id="cd18787">
    <property type="entry name" value="SF2_C_DEAD"/>
    <property type="match status" value="1"/>
</dbReference>
<dbReference type="InterPro" id="IPR000629">
    <property type="entry name" value="RNA-helicase_DEAD-box_CS"/>
</dbReference>
<reference evidence="11 12" key="1">
    <citation type="journal article" date="2020" name="ISME J.">
        <title>Uncovering the hidden diversity of litter-decomposition mechanisms in mushroom-forming fungi.</title>
        <authorList>
            <person name="Floudas D."/>
            <person name="Bentzer J."/>
            <person name="Ahren D."/>
            <person name="Johansson T."/>
            <person name="Persson P."/>
            <person name="Tunlid A."/>
        </authorList>
    </citation>
    <scope>NUCLEOTIDE SEQUENCE [LARGE SCALE GENOMIC DNA]</scope>
    <source>
        <strain evidence="11 12">CBS 406.79</strain>
    </source>
</reference>
<dbReference type="SMART" id="SM00490">
    <property type="entry name" value="HELICc"/>
    <property type="match status" value="1"/>
</dbReference>
<dbReference type="InterPro" id="IPR014001">
    <property type="entry name" value="Helicase_ATP-bd"/>
</dbReference>
<dbReference type="EC" id="3.6.4.13" evidence="7"/>
<dbReference type="PROSITE" id="PS51194">
    <property type="entry name" value="HELICASE_CTER"/>
    <property type="match status" value="1"/>
</dbReference>
<evidence type="ECO:0000313" key="12">
    <source>
        <dbReference type="Proteomes" id="UP000518752"/>
    </source>
</evidence>
<comment type="domain">
    <text evidence="7">The Q motif is unique to and characteristic of the DEAD box family of RNA helicases and controls ATP binding and hydrolysis.</text>
</comment>
<dbReference type="GO" id="GO:0003723">
    <property type="term" value="F:RNA binding"/>
    <property type="evidence" value="ECO:0007669"/>
    <property type="project" value="UniProtKB-UniRule"/>
</dbReference>
<dbReference type="Proteomes" id="UP000518752">
    <property type="component" value="Unassembled WGS sequence"/>
</dbReference>
<keyword evidence="2 6" id="KW-0378">Hydrolase</keyword>
<dbReference type="OrthoDB" id="3370at2759"/>
<feature type="compositionally biased region" description="Basic residues" evidence="8">
    <location>
        <begin position="56"/>
        <end position="72"/>
    </location>
</feature>
<comment type="function">
    <text evidence="7">RNA helicase.</text>
</comment>
<keyword evidence="12" id="KW-1185">Reference proteome</keyword>
<keyword evidence="1 6" id="KW-0547">Nucleotide-binding</keyword>
<evidence type="ECO:0000256" key="7">
    <source>
        <dbReference type="RuleBase" id="RU365068"/>
    </source>
</evidence>
<evidence type="ECO:0000256" key="8">
    <source>
        <dbReference type="SAM" id="MobiDB-lite"/>
    </source>
</evidence>
<evidence type="ECO:0000256" key="6">
    <source>
        <dbReference type="RuleBase" id="RU000492"/>
    </source>
</evidence>
<name>A0A8H5CP22_9AGAR</name>
<dbReference type="PROSITE" id="PS00039">
    <property type="entry name" value="DEAD_ATP_HELICASE"/>
    <property type="match status" value="1"/>
</dbReference>
<dbReference type="EMBL" id="JAACJN010000387">
    <property type="protein sequence ID" value="KAF5345003.1"/>
    <property type="molecule type" value="Genomic_DNA"/>
</dbReference>
<evidence type="ECO:0000256" key="5">
    <source>
        <dbReference type="ARBA" id="ARBA00022884"/>
    </source>
</evidence>
<keyword evidence="4 6" id="KW-0067">ATP-binding</keyword>
<evidence type="ECO:0000313" key="11">
    <source>
        <dbReference type="EMBL" id="KAF5345003.1"/>
    </source>
</evidence>
<organism evidence="11 12">
    <name type="scientific">Collybiopsis confluens</name>
    <dbReference type="NCBI Taxonomy" id="2823264"/>
    <lineage>
        <taxon>Eukaryota</taxon>
        <taxon>Fungi</taxon>
        <taxon>Dikarya</taxon>
        <taxon>Basidiomycota</taxon>
        <taxon>Agaricomycotina</taxon>
        <taxon>Agaricomycetes</taxon>
        <taxon>Agaricomycetidae</taxon>
        <taxon>Agaricales</taxon>
        <taxon>Marasmiineae</taxon>
        <taxon>Omphalotaceae</taxon>
        <taxon>Collybiopsis</taxon>
    </lineage>
</organism>
<feature type="compositionally biased region" description="Pro residues" evidence="8">
    <location>
        <begin position="110"/>
        <end position="119"/>
    </location>
</feature>
<feature type="domain" description="Helicase ATP-binding" evidence="9">
    <location>
        <begin position="172"/>
        <end position="408"/>
    </location>
</feature>
<evidence type="ECO:0000256" key="4">
    <source>
        <dbReference type="ARBA" id="ARBA00022840"/>
    </source>
</evidence>
<dbReference type="PANTHER" id="PTHR24031">
    <property type="entry name" value="RNA HELICASE"/>
    <property type="match status" value="1"/>
</dbReference>
<evidence type="ECO:0000256" key="1">
    <source>
        <dbReference type="ARBA" id="ARBA00022741"/>
    </source>
</evidence>
<dbReference type="Pfam" id="PF00270">
    <property type="entry name" value="DEAD"/>
    <property type="match status" value="1"/>
</dbReference>
<dbReference type="InterPro" id="IPR027417">
    <property type="entry name" value="P-loop_NTPase"/>
</dbReference>
<dbReference type="InterPro" id="IPR011545">
    <property type="entry name" value="DEAD/DEAH_box_helicase_dom"/>
</dbReference>
<feature type="compositionally biased region" description="Basic and acidic residues" evidence="8">
    <location>
        <begin position="91"/>
        <end position="100"/>
    </location>
</feature>
<comment type="catalytic activity">
    <reaction evidence="7">
        <text>ATP + H2O = ADP + phosphate + H(+)</text>
        <dbReference type="Rhea" id="RHEA:13065"/>
        <dbReference type="ChEBI" id="CHEBI:15377"/>
        <dbReference type="ChEBI" id="CHEBI:15378"/>
        <dbReference type="ChEBI" id="CHEBI:30616"/>
        <dbReference type="ChEBI" id="CHEBI:43474"/>
        <dbReference type="ChEBI" id="CHEBI:456216"/>
        <dbReference type="EC" id="3.6.4.13"/>
    </reaction>
</comment>
<evidence type="ECO:0000259" key="10">
    <source>
        <dbReference type="PROSITE" id="PS51194"/>
    </source>
</evidence>
<dbReference type="InterPro" id="IPR001650">
    <property type="entry name" value="Helicase_C-like"/>
</dbReference>
<dbReference type="CDD" id="cd17956">
    <property type="entry name" value="DEADc_DDX51"/>
    <property type="match status" value="1"/>
</dbReference>
<gene>
    <name evidence="11" type="ORF">D9757_013984</name>
</gene>
<dbReference type="Gene3D" id="3.40.50.300">
    <property type="entry name" value="P-loop containing nucleotide triphosphate hydrolases"/>
    <property type="match status" value="2"/>
</dbReference>
<proteinExistence type="inferred from homology"/>
<dbReference type="GO" id="GO:0003724">
    <property type="term" value="F:RNA helicase activity"/>
    <property type="evidence" value="ECO:0007669"/>
    <property type="project" value="UniProtKB-EC"/>
</dbReference>
<dbReference type="PROSITE" id="PS51192">
    <property type="entry name" value="HELICASE_ATP_BIND_1"/>
    <property type="match status" value="1"/>
</dbReference>
<evidence type="ECO:0000256" key="2">
    <source>
        <dbReference type="ARBA" id="ARBA00022801"/>
    </source>
</evidence>
<feature type="region of interest" description="Disordered" evidence="8">
    <location>
        <begin position="35"/>
        <end position="123"/>
    </location>
</feature>
<dbReference type="GO" id="GO:0005524">
    <property type="term" value="F:ATP binding"/>
    <property type="evidence" value="ECO:0007669"/>
    <property type="project" value="UniProtKB-UniRule"/>
</dbReference>
<comment type="caution">
    <text evidence="11">The sequence shown here is derived from an EMBL/GenBank/DDBJ whole genome shotgun (WGS) entry which is preliminary data.</text>
</comment>
<keyword evidence="3 6" id="KW-0347">Helicase</keyword>
<dbReference type="AlphaFoldDB" id="A0A8H5CP22"/>